<dbReference type="Pfam" id="PF04576">
    <property type="entry name" value="Zein-binding"/>
    <property type="match status" value="1"/>
</dbReference>
<dbReference type="GO" id="GO:0080115">
    <property type="term" value="F:myosin XI tail binding"/>
    <property type="evidence" value="ECO:0007669"/>
    <property type="project" value="UniProtKB-ARBA"/>
</dbReference>
<organism evidence="7 8">
    <name type="scientific">Adiantum capillus-veneris</name>
    <name type="common">Maidenhair fern</name>
    <dbReference type="NCBI Taxonomy" id="13818"/>
    <lineage>
        <taxon>Eukaryota</taxon>
        <taxon>Viridiplantae</taxon>
        <taxon>Streptophyta</taxon>
        <taxon>Embryophyta</taxon>
        <taxon>Tracheophyta</taxon>
        <taxon>Polypodiopsida</taxon>
        <taxon>Polypodiidae</taxon>
        <taxon>Polypodiales</taxon>
        <taxon>Pteridineae</taxon>
        <taxon>Pteridaceae</taxon>
        <taxon>Vittarioideae</taxon>
        <taxon>Adiantum</taxon>
    </lineage>
</organism>
<evidence type="ECO:0000256" key="4">
    <source>
        <dbReference type="ARBA" id="ARBA00023136"/>
    </source>
</evidence>
<accession>A0A9D4V6C8</accession>
<evidence type="ECO:0000259" key="6">
    <source>
        <dbReference type="PROSITE" id="PS51775"/>
    </source>
</evidence>
<name>A0A9D4V6C8_ADICA</name>
<evidence type="ECO:0000256" key="3">
    <source>
        <dbReference type="ARBA" id="ARBA00022989"/>
    </source>
</evidence>
<dbReference type="GO" id="GO:0016020">
    <property type="term" value="C:membrane"/>
    <property type="evidence" value="ECO:0007669"/>
    <property type="project" value="UniProtKB-SubCell"/>
</dbReference>
<protein>
    <recommendedName>
        <fullName evidence="6">GTD-binding domain-containing protein</fullName>
    </recommendedName>
</protein>
<feature type="domain" description="GTD-binding" evidence="6">
    <location>
        <begin position="119"/>
        <end position="217"/>
    </location>
</feature>
<evidence type="ECO:0000256" key="5">
    <source>
        <dbReference type="SAM" id="Coils"/>
    </source>
</evidence>
<reference evidence="7" key="1">
    <citation type="submission" date="2021-01" db="EMBL/GenBank/DDBJ databases">
        <title>Adiantum capillus-veneris genome.</title>
        <authorList>
            <person name="Fang Y."/>
            <person name="Liao Q."/>
        </authorList>
    </citation>
    <scope>NUCLEOTIDE SEQUENCE</scope>
    <source>
        <strain evidence="7">H3</strain>
        <tissue evidence="7">Leaf</tissue>
    </source>
</reference>
<dbReference type="PANTHER" id="PTHR31422">
    <property type="entry name" value="BNAANNG28530D PROTEIN"/>
    <property type="match status" value="1"/>
</dbReference>
<evidence type="ECO:0000256" key="2">
    <source>
        <dbReference type="ARBA" id="ARBA00022692"/>
    </source>
</evidence>
<keyword evidence="2" id="KW-0812">Transmembrane</keyword>
<keyword evidence="4" id="KW-0472">Membrane</keyword>
<dbReference type="EMBL" id="JABFUD020000004">
    <property type="protein sequence ID" value="KAI5080473.1"/>
    <property type="molecule type" value="Genomic_DNA"/>
</dbReference>
<keyword evidence="5" id="KW-0175">Coiled coil</keyword>
<dbReference type="PANTHER" id="PTHR31422:SF3">
    <property type="entry name" value="GTD-BINDING DOMAIN-CONTAINING PROTEIN"/>
    <property type="match status" value="1"/>
</dbReference>
<proteinExistence type="predicted"/>
<evidence type="ECO:0000313" key="8">
    <source>
        <dbReference type="Proteomes" id="UP000886520"/>
    </source>
</evidence>
<dbReference type="PROSITE" id="PS51775">
    <property type="entry name" value="GTD_BINDING"/>
    <property type="match status" value="1"/>
</dbReference>
<gene>
    <name evidence="7" type="ORF">GOP47_0003656</name>
</gene>
<comment type="subcellular location">
    <subcellularLocation>
        <location evidence="1">Membrane</location>
    </subcellularLocation>
</comment>
<evidence type="ECO:0000256" key="1">
    <source>
        <dbReference type="ARBA" id="ARBA00004370"/>
    </source>
</evidence>
<dbReference type="Proteomes" id="UP000886520">
    <property type="component" value="Chromosome 4"/>
</dbReference>
<evidence type="ECO:0000313" key="7">
    <source>
        <dbReference type="EMBL" id="KAI5080473.1"/>
    </source>
</evidence>
<keyword evidence="3" id="KW-1133">Transmembrane helix</keyword>
<feature type="coiled-coil region" evidence="5">
    <location>
        <begin position="139"/>
        <end position="219"/>
    </location>
</feature>
<dbReference type="OrthoDB" id="1933744at2759"/>
<sequence>MKDTQLTRPFLPLAQHKYVDCVYFCTFLRRADEGGADIARPFLHERAACLDEDHQDAQIRESSSGSLSYSTLDPIPSEKTSLHTYRCCCNKERSGGADEKEASTNTCSRFSILCCHHGLNSDKLSDNFMSKQEVLCFLNHELEQERTAAESAAKEAISMIVRLQAEKAALQMEARHYQELLEARALYNEATISQLKDVISSQEADRLILEREIDECKQALRIFANYMQDEDRQVGHLEGKDCCKISEATANAPTARQEKLGAVAKPQICKGHFRPILMKENYDSNSVHFVEGAEQMQSVPSGESKEEAKTKHVVSISSSSPVLNTSAEDIASGAYAMSHGTCSAMSDHQLRSLKSEVDKIWSLGLSKIGAHHAWDNYQGCGLNYKDGIRIDTGWESLAAPCLQDPFHTKKCRFLKRFLPQGLDGGENKLPMLLDSCLHVSGLRNVGKGEGISCASSKDCNELHQQEKAVLKHIDSWSEIMAMIDSCLVNLEERFAMFQSRLHALEVTKRAMVDAAILMNENKWKIQNIMLKASNMLKEFLFLTGLGCDILDILHELVICLTKASNLVEADAELDSPQSKIDKDNTLAASEEGCTLIQGDSPRSSSSTLSKLAFLWSSSLECLSNEKCRAETAFSGWDHV</sequence>
<keyword evidence="8" id="KW-1185">Reference proteome</keyword>
<dbReference type="AlphaFoldDB" id="A0A9D4V6C8"/>
<comment type="caution">
    <text evidence="7">The sequence shown here is derived from an EMBL/GenBank/DDBJ whole genome shotgun (WGS) entry which is preliminary data.</text>
</comment>
<dbReference type="InterPro" id="IPR007656">
    <property type="entry name" value="GTD-bd"/>
</dbReference>